<evidence type="ECO:0000313" key="6">
    <source>
        <dbReference type="Proteomes" id="UP000092482"/>
    </source>
</evidence>
<dbReference type="AlphaFoldDB" id="A0A1B1NAD3"/>
<dbReference type="InterPro" id="IPR050463">
    <property type="entry name" value="Gfo/Idh/MocA_oxidrdct_glycsds"/>
</dbReference>
<keyword evidence="6" id="KW-1185">Reference proteome</keyword>
<dbReference type="PANTHER" id="PTHR43818">
    <property type="entry name" value="BCDNA.GH03377"/>
    <property type="match status" value="1"/>
</dbReference>
<keyword evidence="1" id="KW-0560">Oxidoreductase</keyword>
<dbReference type="STRING" id="1758689.SGUI_0939"/>
<protein>
    <submittedName>
        <fullName evidence="5">Oxidoreductase</fullName>
    </submittedName>
</protein>
<dbReference type="PANTHER" id="PTHR43818:SF11">
    <property type="entry name" value="BCDNA.GH03377"/>
    <property type="match status" value="1"/>
</dbReference>
<dbReference type="Pfam" id="PF22725">
    <property type="entry name" value="GFO_IDH_MocA_C3"/>
    <property type="match status" value="1"/>
</dbReference>
<proteinExistence type="predicted"/>
<dbReference type="KEGG" id="serj:SGUI_0939"/>
<evidence type="ECO:0000259" key="3">
    <source>
        <dbReference type="Pfam" id="PF01408"/>
    </source>
</evidence>
<organism evidence="5 6">
    <name type="scientific">Serinicoccus hydrothermalis</name>
    <dbReference type="NCBI Taxonomy" id="1758689"/>
    <lineage>
        <taxon>Bacteria</taxon>
        <taxon>Bacillati</taxon>
        <taxon>Actinomycetota</taxon>
        <taxon>Actinomycetes</taxon>
        <taxon>Micrococcales</taxon>
        <taxon>Ornithinimicrobiaceae</taxon>
        <taxon>Serinicoccus</taxon>
    </lineage>
</organism>
<dbReference type="SUPFAM" id="SSF51735">
    <property type="entry name" value="NAD(P)-binding Rossmann-fold domains"/>
    <property type="match status" value="1"/>
</dbReference>
<evidence type="ECO:0000256" key="2">
    <source>
        <dbReference type="ARBA" id="ARBA00023027"/>
    </source>
</evidence>
<name>A0A1B1NAD3_9MICO</name>
<dbReference type="Gene3D" id="3.40.50.720">
    <property type="entry name" value="NAD(P)-binding Rossmann-like Domain"/>
    <property type="match status" value="1"/>
</dbReference>
<dbReference type="InterPro" id="IPR000683">
    <property type="entry name" value="Gfo/Idh/MocA-like_OxRdtase_N"/>
</dbReference>
<reference evidence="5 6" key="1">
    <citation type="submission" date="2016-03" db="EMBL/GenBank/DDBJ databases">
        <title>Shallow-sea hydrothermal system.</title>
        <authorList>
            <person name="Tang K."/>
        </authorList>
    </citation>
    <scope>NUCLEOTIDE SEQUENCE [LARGE SCALE GENOMIC DNA]</scope>
    <source>
        <strain evidence="5 6">JLT9</strain>
    </source>
</reference>
<dbReference type="Pfam" id="PF01408">
    <property type="entry name" value="GFO_IDH_MocA"/>
    <property type="match status" value="1"/>
</dbReference>
<sequence>MAVIGYSFMGRAHSNAWRNVGAFYPDVPAVRMDTLVGRDEAALEAAAAELGWARTATDWREVVERNDIDVVDVCTPGHLHAEVALAALAAGKHVLVEKPLANTVADCERLVAAASAPGAGRSMLGHNYRRVPALALARDLIARGRIGDVRQVRLAYLQDWLADADAPMTWRLRKETAGSGVLGDLGSHAVDQLHFLLGEPVSAVRGELRTFVTERPGEDGDASGELEQVTVDDAAWATLHTPSGVVASLEVSRMATGRKNSLMIEVYGTTGSIRFDLERLNELEVCEVGEGPVQGPTRVLVTEADQPYAGAWWPPGHVLGWDSTFTSQAADLLRAIGTGEQIHPSFADGLAVQRVLEAIETSSARGGIPLDVAP</sequence>
<feature type="domain" description="Gfo/Idh/MocA-like oxidoreductase N-terminal" evidence="3">
    <location>
        <begin position="2"/>
        <end position="116"/>
    </location>
</feature>
<accession>A0A1B1NAD3</accession>
<feature type="domain" description="GFO/IDH/MocA-like oxidoreductase" evidence="4">
    <location>
        <begin position="136"/>
        <end position="274"/>
    </location>
</feature>
<dbReference type="PATRIC" id="fig|1758689.4.peg.975"/>
<gene>
    <name evidence="5" type="ORF">SGUI_0939</name>
</gene>
<dbReference type="Gene3D" id="3.30.360.10">
    <property type="entry name" value="Dihydrodipicolinate Reductase, domain 2"/>
    <property type="match status" value="1"/>
</dbReference>
<dbReference type="SUPFAM" id="SSF55347">
    <property type="entry name" value="Glyceraldehyde-3-phosphate dehydrogenase-like, C-terminal domain"/>
    <property type="match status" value="1"/>
</dbReference>
<dbReference type="Proteomes" id="UP000092482">
    <property type="component" value="Chromosome"/>
</dbReference>
<keyword evidence="2" id="KW-0520">NAD</keyword>
<dbReference type="InterPro" id="IPR036291">
    <property type="entry name" value="NAD(P)-bd_dom_sf"/>
</dbReference>
<dbReference type="EMBL" id="CP014989">
    <property type="protein sequence ID" value="ANS78335.1"/>
    <property type="molecule type" value="Genomic_DNA"/>
</dbReference>
<dbReference type="GO" id="GO:0016491">
    <property type="term" value="F:oxidoreductase activity"/>
    <property type="evidence" value="ECO:0007669"/>
    <property type="project" value="UniProtKB-KW"/>
</dbReference>
<dbReference type="GO" id="GO:0000166">
    <property type="term" value="F:nucleotide binding"/>
    <property type="evidence" value="ECO:0007669"/>
    <property type="project" value="InterPro"/>
</dbReference>
<evidence type="ECO:0000313" key="5">
    <source>
        <dbReference type="EMBL" id="ANS78335.1"/>
    </source>
</evidence>
<evidence type="ECO:0000259" key="4">
    <source>
        <dbReference type="Pfam" id="PF22725"/>
    </source>
</evidence>
<dbReference type="InterPro" id="IPR055170">
    <property type="entry name" value="GFO_IDH_MocA-like_dom"/>
</dbReference>
<evidence type="ECO:0000256" key="1">
    <source>
        <dbReference type="ARBA" id="ARBA00023002"/>
    </source>
</evidence>